<reference evidence="2" key="1">
    <citation type="submission" date="2022-11" db="EMBL/GenBank/DDBJ databases">
        <title>Hoeflea poritis sp. nov., isolated from scleractinian coral Porites lutea.</title>
        <authorList>
            <person name="Zhang G."/>
            <person name="Wei Q."/>
            <person name="Cai L."/>
        </authorList>
    </citation>
    <scope>NUCLEOTIDE SEQUENCE</scope>
    <source>
        <strain evidence="2">E7-10</strain>
    </source>
</reference>
<evidence type="ECO:0000313" key="2">
    <source>
        <dbReference type="EMBL" id="MDA4848593.1"/>
    </source>
</evidence>
<organism evidence="2 3">
    <name type="scientific">Hoeflea poritis</name>
    <dbReference type="NCBI Taxonomy" id="2993659"/>
    <lineage>
        <taxon>Bacteria</taxon>
        <taxon>Pseudomonadati</taxon>
        <taxon>Pseudomonadota</taxon>
        <taxon>Alphaproteobacteria</taxon>
        <taxon>Hyphomicrobiales</taxon>
        <taxon>Rhizobiaceae</taxon>
        <taxon>Hoeflea</taxon>
    </lineage>
</organism>
<comment type="caution">
    <text evidence="2">The sequence shown here is derived from an EMBL/GenBank/DDBJ whole genome shotgun (WGS) entry which is preliminary data.</text>
</comment>
<dbReference type="InterPro" id="IPR027417">
    <property type="entry name" value="P-loop_NTPase"/>
</dbReference>
<protein>
    <submittedName>
        <fullName evidence="2">Type IV secretory system conjugative DNA transfer family protein</fullName>
    </submittedName>
</protein>
<keyword evidence="3" id="KW-1185">Reference proteome</keyword>
<accession>A0ABT4VV71</accession>
<dbReference type="RefSeq" id="WP_271092463.1">
    <property type="nucleotide sequence ID" value="NZ_JAPJZH010000025.1"/>
</dbReference>
<dbReference type="Pfam" id="PF02534">
    <property type="entry name" value="T4SS-DNA_transf"/>
    <property type="match status" value="1"/>
</dbReference>
<keyword evidence="1" id="KW-0184">Conjugation</keyword>
<dbReference type="Gene3D" id="3.40.50.300">
    <property type="entry name" value="P-loop containing nucleotide triphosphate hydrolases"/>
    <property type="match status" value="1"/>
</dbReference>
<dbReference type="EMBL" id="JAPJZH010000025">
    <property type="protein sequence ID" value="MDA4848593.1"/>
    <property type="molecule type" value="Genomic_DNA"/>
</dbReference>
<dbReference type="Proteomes" id="UP001148313">
    <property type="component" value="Unassembled WGS sequence"/>
</dbReference>
<name>A0ABT4VV71_9HYPH</name>
<evidence type="ECO:0000313" key="3">
    <source>
        <dbReference type="Proteomes" id="UP001148313"/>
    </source>
</evidence>
<dbReference type="InterPro" id="IPR003688">
    <property type="entry name" value="TraG/VirD4"/>
</dbReference>
<proteinExistence type="predicted"/>
<sequence>MSVFLVLPADKLESHSAWLSVHIQQSLTVNARNIEQKPKKPILFFLDEMPALGRLPMVEQAFGLMAGLPSEYSLGDDL</sequence>
<gene>
    <name evidence="2" type="ORF">OOZ53_24770</name>
</gene>
<evidence type="ECO:0000256" key="1">
    <source>
        <dbReference type="ARBA" id="ARBA00022971"/>
    </source>
</evidence>